<evidence type="ECO:0000256" key="2">
    <source>
        <dbReference type="ARBA" id="ARBA00005512"/>
    </source>
</evidence>
<evidence type="ECO:0008006" key="10">
    <source>
        <dbReference type="Google" id="ProtNLM"/>
    </source>
</evidence>
<evidence type="ECO:0000256" key="6">
    <source>
        <dbReference type="ARBA" id="ARBA00023136"/>
    </source>
</evidence>
<reference evidence="9" key="1">
    <citation type="submission" date="2021-01" db="EMBL/GenBank/DDBJ databases">
        <authorList>
            <person name="Corre E."/>
            <person name="Pelletier E."/>
            <person name="Niang G."/>
            <person name="Scheremetjew M."/>
            <person name="Finn R."/>
            <person name="Kale V."/>
            <person name="Holt S."/>
            <person name="Cochrane G."/>
            <person name="Meng A."/>
            <person name="Brown T."/>
            <person name="Cohen L."/>
        </authorList>
    </citation>
    <scope>NUCLEOTIDE SEQUENCE</scope>
    <source>
        <strain evidence="9">CCMP644</strain>
    </source>
</reference>
<keyword evidence="6" id="KW-0472">Membrane</keyword>
<comment type="similarity">
    <text evidence="2">Belongs to the lipase maturation factor family.</text>
</comment>
<evidence type="ECO:0000256" key="1">
    <source>
        <dbReference type="ARBA" id="ARBA00004477"/>
    </source>
</evidence>
<protein>
    <recommendedName>
        <fullName evidence="10">Lipase maturation factor</fullName>
    </recommendedName>
</protein>
<proteinExistence type="inferred from homology"/>
<accession>A0A7S1DWK6</accession>
<dbReference type="EMBL" id="HBFX01020056">
    <property type="protein sequence ID" value="CAD8957658.1"/>
    <property type="molecule type" value="Transcribed_RNA"/>
</dbReference>
<dbReference type="GO" id="GO:0051604">
    <property type="term" value="P:protein maturation"/>
    <property type="evidence" value="ECO:0007669"/>
    <property type="project" value="InterPro"/>
</dbReference>
<evidence type="ECO:0000256" key="4">
    <source>
        <dbReference type="ARBA" id="ARBA00022824"/>
    </source>
</evidence>
<keyword evidence="5" id="KW-1133">Transmembrane helix</keyword>
<gene>
    <name evidence="9" type="ORF">HAND00432_LOCUS12197</name>
</gene>
<dbReference type="InterPro" id="IPR009613">
    <property type="entry name" value="LMF"/>
</dbReference>
<dbReference type="InterPro" id="IPR057434">
    <property type="entry name" value="LMF1/2_N"/>
</dbReference>
<evidence type="ECO:0000313" key="9">
    <source>
        <dbReference type="EMBL" id="CAD8957658.1"/>
    </source>
</evidence>
<dbReference type="PANTHER" id="PTHR14463">
    <property type="entry name" value="LIPASE MATURATION FACTOR"/>
    <property type="match status" value="1"/>
</dbReference>
<dbReference type="InterPro" id="IPR057433">
    <property type="entry name" value="LMF1/2_C"/>
</dbReference>
<comment type="subcellular location">
    <subcellularLocation>
        <location evidence="1">Endoplasmic reticulum membrane</location>
        <topology evidence="1">Multi-pass membrane protein</topology>
    </subcellularLocation>
</comment>
<keyword evidence="4" id="KW-0256">Endoplasmic reticulum</keyword>
<evidence type="ECO:0000256" key="3">
    <source>
        <dbReference type="ARBA" id="ARBA00022692"/>
    </source>
</evidence>
<feature type="domain" description="Lipase maturation factor 1/2 N-terminal" evidence="7">
    <location>
        <begin position="1"/>
        <end position="113"/>
    </location>
</feature>
<dbReference type="GO" id="GO:0005789">
    <property type="term" value="C:endoplasmic reticulum membrane"/>
    <property type="evidence" value="ECO:0007669"/>
    <property type="project" value="UniProtKB-SubCell"/>
</dbReference>
<evidence type="ECO:0000259" key="7">
    <source>
        <dbReference type="Pfam" id="PF06762"/>
    </source>
</evidence>
<keyword evidence="3" id="KW-0812">Transmembrane</keyword>
<evidence type="ECO:0000256" key="5">
    <source>
        <dbReference type="ARBA" id="ARBA00022989"/>
    </source>
</evidence>
<name>A0A7S1DWK6_HEMAN</name>
<sequence>MLGAGLIKLRGDSCWRDLTAMCYHYETQPVPNPLSWRLHHTPLWVHKFETMANHVIELALPFLLILPWHAARTLGGVAQVLFQCTIIASGNLSFLNWLTILPALLCFDDLFLSRFFPSSLPSIEALNQRAWEWTPLLCGREVVNVALLALIIRLSVPVVKNILSPNQMMNTSFDPLKLVNTYGAFGSITRHRDEVILQGTNGDRWDRDAVWKEYEFKVKPGSISRRPAVITPYHYRLDWLMWFLPFSDSRRHPWLYHLVAKLLRNDALATSMIAKNPFEGGEPPRFIRCELYRYEYTKPGSEEAKRGDWWTRKRVGSYMQPMCLDDLTNVCEEMGWPDPKEGISPST</sequence>
<dbReference type="Pfam" id="PF06762">
    <property type="entry name" value="LMF1"/>
    <property type="match status" value="1"/>
</dbReference>
<dbReference type="PANTHER" id="PTHR14463:SF10">
    <property type="entry name" value="LIPASE MATURATION FACTOR 1"/>
    <property type="match status" value="1"/>
</dbReference>
<organism evidence="9">
    <name type="scientific">Hemiselmis andersenii</name>
    <name type="common">Cryptophyte alga</name>
    <dbReference type="NCBI Taxonomy" id="464988"/>
    <lineage>
        <taxon>Eukaryota</taxon>
        <taxon>Cryptophyceae</taxon>
        <taxon>Cryptomonadales</taxon>
        <taxon>Hemiselmidaceae</taxon>
        <taxon>Hemiselmis</taxon>
    </lineage>
</organism>
<feature type="domain" description="Lipase maturation factor 1/2 C-terminal" evidence="8">
    <location>
        <begin position="178"/>
        <end position="319"/>
    </location>
</feature>
<dbReference type="AlphaFoldDB" id="A0A7S1DWK6"/>
<evidence type="ECO:0000259" key="8">
    <source>
        <dbReference type="Pfam" id="PF25179"/>
    </source>
</evidence>
<dbReference type="Pfam" id="PF25179">
    <property type="entry name" value="LMF1_C"/>
    <property type="match status" value="1"/>
</dbReference>